<gene>
    <name evidence="1" type="ORF">EXZ61_12930</name>
</gene>
<accession>A0A515EQV4</accession>
<dbReference type="KEGG" id="rhg:EXZ61_12930"/>
<reference evidence="2" key="2">
    <citation type="journal article" date="2020" name="Int. J. Syst. Evol. Microbiol.">
        <title>Genomic insights into a novel species Rhodoferax aquaticus sp. nov., isolated from freshwater.</title>
        <authorList>
            <person name="Li T."/>
            <person name="Zhuo Y."/>
            <person name="Jin C.Z."/>
            <person name="Wu X."/>
            <person name="Ko S.R."/>
            <person name="Jin F.J."/>
            <person name="Ahn C.Y."/>
            <person name="Oh H.M."/>
            <person name="Lee H.G."/>
            <person name="Jin L."/>
        </authorList>
    </citation>
    <scope>NUCLEOTIDE SEQUENCE [LARGE SCALE GENOMIC DNA]</scope>
    <source>
        <strain evidence="2">Gr-4</strain>
    </source>
</reference>
<dbReference type="EMBL" id="CP036282">
    <property type="protein sequence ID" value="QDL54995.1"/>
    <property type="molecule type" value="Genomic_DNA"/>
</dbReference>
<organism evidence="1 2">
    <name type="scientific">Rhodoferax aquaticus</name>
    <dbReference type="NCBI Taxonomy" id="2527691"/>
    <lineage>
        <taxon>Bacteria</taxon>
        <taxon>Pseudomonadati</taxon>
        <taxon>Pseudomonadota</taxon>
        <taxon>Betaproteobacteria</taxon>
        <taxon>Burkholderiales</taxon>
        <taxon>Comamonadaceae</taxon>
        <taxon>Rhodoferax</taxon>
    </lineage>
</organism>
<evidence type="ECO:0000313" key="1">
    <source>
        <dbReference type="EMBL" id="QDL54995.1"/>
    </source>
</evidence>
<name>A0A515EQV4_9BURK</name>
<evidence type="ECO:0000313" key="2">
    <source>
        <dbReference type="Proteomes" id="UP000317365"/>
    </source>
</evidence>
<dbReference type="RefSeq" id="WP_142812155.1">
    <property type="nucleotide sequence ID" value="NZ_CP036282.1"/>
</dbReference>
<proteinExistence type="predicted"/>
<keyword evidence="2" id="KW-1185">Reference proteome</keyword>
<sequence length="80" mass="8833">MSQASQKSTVPNMVLAQRFGLRADGVACRPHDNVQQTVMVDLIQYKQATNIKASLADPDDSACTPFRHLVLIGQTIYEKT</sequence>
<dbReference type="Proteomes" id="UP000317365">
    <property type="component" value="Chromosome"/>
</dbReference>
<reference evidence="2" key="1">
    <citation type="submission" date="2019-02" db="EMBL/GenBank/DDBJ databases">
        <title>Complete genome sequence of Rhodoferax sp. Gr-4.</title>
        <authorList>
            <person name="Jin L."/>
        </authorList>
    </citation>
    <scope>NUCLEOTIDE SEQUENCE [LARGE SCALE GENOMIC DNA]</scope>
    <source>
        <strain evidence="2">Gr-4</strain>
    </source>
</reference>
<dbReference type="AlphaFoldDB" id="A0A515EQV4"/>
<protein>
    <submittedName>
        <fullName evidence="1">Uncharacterized protein</fullName>
    </submittedName>
</protein>